<organism evidence="1 2">
    <name type="scientific">Phaeodactylibacter xiamenensis</name>
    <dbReference type="NCBI Taxonomy" id="1524460"/>
    <lineage>
        <taxon>Bacteria</taxon>
        <taxon>Pseudomonadati</taxon>
        <taxon>Bacteroidota</taxon>
        <taxon>Saprospiria</taxon>
        <taxon>Saprospirales</taxon>
        <taxon>Haliscomenobacteraceae</taxon>
        <taxon>Phaeodactylibacter</taxon>
    </lineage>
</organism>
<name>A0A098SDB5_9BACT</name>
<evidence type="ECO:0000313" key="1">
    <source>
        <dbReference type="EMBL" id="KGE89633.1"/>
    </source>
</evidence>
<dbReference type="STRING" id="1524460.IX84_00940"/>
<dbReference type="AlphaFoldDB" id="A0A098SDB5"/>
<dbReference type="Proteomes" id="UP000029736">
    <property type="component" value="Unassembled WGS sequence"/>
</dbReference>
<accession>A0A098SDB5</accession>
<sequence length="176" mass="19792">MELTDALYENYSKAGMEHIATQVTKGAWPFKALWHIIKTGEPPLPQRAAWAMDHTLDRQPELLHTILDDAVAALLQPQHDAVYRMLLKGFDRLPDIPEDHQGVLYDRAIRWILDPKAGVAVRVFSISLAAKIAAGIPELQEEVCLTIESQLEFGSAGFRNRGGKVLRRFRKPKSAK</sequence>
<dbReference type="OrthoDB" id="667893at2"/>
<dbReference type="RefSeq" id="WP_044215772.1">
    <property type="nucleotide sequence ID" value="NZ_JBKAGJ010000048.1"/>
</dbReference>
<evidence type="ECO:0000313" key="2">
    <source>
        <dbReference type="Proteomes" id="UP000029736"/>
    </source>
</evidence>
<protein>
    <submittedName>
        <fullName evidence="1">Uncharacterized protein</fullName>
    </submittedName>
</protein>
<dbReference type="EMBL" id="JPOS01000003">
    <property type="protein sequence ID" value="KGE89633.1"/>
    <property type="molecule type" value="Genomic_DNA"/>
</dbReference>
<proteinExistence type="predicted"/>
<keyword evidence="2" id="KW-1185">Reference proteome</keyword>
<reference evidence="1 2" key="1">
    <citation type="journal article" date="2014" name="Int. J. Syst. Evol. Microbiol.">
        <title>Phaeodactylibacter xiamenensis gen. nov., sp. nov., a member of the family Saprospiraceae isolated from the marine alga Phaeodactylum tricornutum.</title>
        <authorList>
            <person name="Chen Z.Jr."/>
            <person name="Lei X."/>
            <person name="Lai Q."/>
            <person name="Li Y."/>
            <person name="Zhang B."/>
            <person name="Zhang J."/>
            <person name="Zhang H."/>
            <person name="Yang L."/>
            <person name="Zheng W."/>
            <person name="Tian Y."/>
            <person name="Yu Z."/>
            <person name="Xu H.Jr."/>
            <person name="Zheng T."/>
        </authorList>
    </citation>
    <scope>NUCLEOTIDE SEQUENCE [LARGE SCALE GENOMIC DNA]</scope>
    <source>
        <strain evidence="1 2">KD52</strain>
    </source>
</reference>
<comment type="caution">
    <text evidence="1">The sequence shown here is derived from an EMBL/GenBank/DDBJ whole genome shotgun (WGS) entry which is preliminary data.</text>
</comment>
<gene>
    <name evidence="1" type="ORF">IX84_00940</name>
</gene>